<evidence type="ECO:0000256" key="1">
    <source>
        <dbReference type="SAM" id="MobiDB-lite"/>
    </source>
</evidence>
<dbReference type="EMBL" id="UZAU01000700">
    <property type="status" value="NOT_ANNOTATED_CDS"/>
    <property type="molecule type" value="Genomic_DNA"/>
</dbReference>
<name>A0A803Q7Q2_CANSA</name>
<dbReference type="AlphaFoldDB" id="A0A803Q7Q2"/>
<feature type="compositionally biased region" description="Basic and acidic residues" evidence="1">
    <location>
        <begin position="24"/>
        <end position="34"/>
    </location>
</feature>
<accession>A0A803Q7Q2</accession>
<reference evidence="2" key="1">
    <citation type="submission" date="2018-11" db="EMBL/GenBank/DDBJ databases">
        <authorList>
            <person name="Grassa J C."/>
        </authorList>
    </citation>
    <scope>NUCLEOTIDE SEQUENCE [LARGE SCALE GENOMIC DNA]</scope>
</reference>
<dbReference type="EnsemblPlants" id="evm.model.08.1131">
    <property type="protein sequence ID" value="cds.evm.model.08.1131"/>
    <property type="gene ID" value="evm.TU.08.1131"/>
</dbReference>
<sequence>MTKDQATKDVVMALNPSVRGSVRKWTDSDNPDNKRKAKASGTPRNNRNFCGNRGGRQGASMIEWNCEGFRHCQVMAQIKTIVGYHLGNVSGIGTGVSDI</sequence>
<proteinExistence type="predicted"/>
<evidence type="ECO:0000313" key="3">
    <source>
        <dbReference type="Proteomes" id="UP000596661"/>
    </source>
</evidence>
<protein>
    <submittedName>
        <fullName evidence="2">Uncharacterized protein</fullName>
    </submittedName>
</protein>
<dbReference type="Gramene" id="evm.model.08.1131">
    <property type="protein sequence ID" value="cds.evm.model.08.1131"/>
    <property type="gene ID" value="evm.TU.08.1131"/>
</dbReference>
<reference evidence="2" key="2">
    <citation type="submission" date="2021-03" db="UniProtKB">
        <authorList>
            <consortium name="EnsemblPlants"/>
        </authorList>
    </citation>
    <scope>IDENTIFICATION</scope>
</reference>
<keyword evidence="3" id="KW-1185">Reference proteome</keyword>
<dbReference type="Proteomes" id="UP000596661">
    <property type="component" value="Chromosome 8"/>
</dbReference>
<organism evidence="2 3">
    <name type="scientific">Cannabis sativa</name>
    <name type="common">Hemp</name>
    <name type="synonym">Marijuana</name>
    <dbReference type="NCBI Taxonomy" id="3483"/>
    <lineage>
        <taxon>Eukaryota</taxon>
        <taxon>Viridiplantae</taxon>
        <taxon>Streptophyta</taxon>
        <taxon>Embryophyta</taxon>
        <taxon>Tracheophyta</taxon>
        <taxon>Spermatophyta</taxon>
        <taxon>Magnoliopsida</taxon>
        <taxon>eudicotyledons</taxon>
        <taxon>Gunneridae</taxon>
        <taxon>Pentapetalae</taxon>
        <taxon>rosids</taxon>
        <taxon>fabids</taxon>
        <taxon>Rosales</taxon>
        <taxon>Cannabaceae</taxon>
        <taxon>Cannabis</taxon>
    </lineage>
</organism>
<feature type="region of interest" description="Disordered" evidence="1">
    <location>
        <begin position="17"/>
        <end position="54"/>
    </location>
</feature>
<evidence type="ECO:0000313" key="2">
    <source>
        <dbReference type="EnsemblPlants" id="cds.evm.model.08.1131"/>
    </source>
</evidence>